<proteinExistence type="predicted"/>
<accession>A0A0V0UHX9</accession>
<comment type="caution">
    <text evidence="1">The sequence shown here is derived from an EMBL/GenBank/DDBJ whole genome shotgun (WGS) entry which is preliminary data.</text>
</comment>
<evidence type="ECO:0000313" key="2">
    <source>
        <dbReference type="Proteomes" id="UP000055048"/>
    </source>
</evidence>
<dbReference type="AlphaFoldDB" id="A0A0V0UHX9"/>
<protein>
    <submittedName>
        <fullName evidence="1">Uncharacterized protein</fullName>
    </submittedName>
</protein>
<reference evidence="1 2" key="1">
    <citation type="submission" date="2015-01" db="EMBL/GenBank/DDBJ databases">
        <title>Evolution of Trichinella species and genotypes.</title>
        <authorList>
            <person name="Korhonen P.K."/>
            <person name="Edoardo P."/>
            <person name="Giuseppe L.R."/>
            <person name="Gasser R.B."/>
        </authorList>
    </citation>
    <scope>NUCLEOTIDE SEQUENCE [LARGE SCALE GENOMIC DNA]</scope>
    <source>
        <strain evidence="1">ISS417</strain>
    </source>
</reference>
<sequence>MTTYATGGSGGGGGGAAAAANRTGGTWQHELTTALLLYLAIEDTSFDKHHSQHAFSSECNLELRSIIGLLCKMHTLCAPTLSKRSSHTCSEFPKQPSNEINLITTHHFNIYHVVLKNVHALITKYN</sequence>
<keyword evidence="2" id="KW-1185">Reference proteome</keyword>
<organism evidence="1 2">
    <name type="scientific">Trichinella murrelli</name>
    <dbReference type="NCBI Taxonomy" id="144512"/>
    <lineage>
        <taxon>Eukaryota</taxon>
        <taxon>Metazoa</taxon>
        <taxon>Ecdysozoa</taxon>
        <taxon>Nematoda</taxon>
        <taxon>Enoplea</taxon>
        <taxon>Dorylaimia</taxon>
        <taxon>Trichinellida</taxon>
        <taxon>Trichinellidae</taxon>
        <taxon>Trichinella</taxon>
    </lineage>
</organism>
<dbReference type="EMBL" id="JYDJ01000002">
    <property type="protein sequence ID" value="KRX50975.1"/>
    <property type="molecule type" value="Genomic_DNA"/>
</dbReference>
<evidence type="ECO:0000313" key="1">
    <source>
        <dbReference type="EMBL" id="KRX50975.1"/>
    </source>
</evidence>
<gene>
    <name evidence="1" type="ORF">T05_10731</name>
</gene>
<name>A0A0V0UHX9_9BILA</name>
<dbReference type="Proteomes" id="UP000055048">
    <property type="component" value="Unassembled WGS sequence"/>
</dbReference>